<dbReference type="InterPro" id="IPR001279">
    <property type="entry name" value="Metallo-B-lactamas"/>
</dbReference>
<protein>
    <recommendedName>
        <fullName evidence="2">Metallo-beta-lactamase domain-containing protein</fullName>
    </recommendedName>
</protein>
<dbReference type="InterPro" id="IPR036866">
    <property type="entry name" value="RibonucZ/Hydroxyglut_hydro"/>
</dbReference>
<dbReference type="OrthoDB" id="536211at2759"/>
<feature type="domain" description="Metallo-beta-lactamase" evidence="2">
    <location>
        <begin position="104"/>
        <end position="270"/>
    </location>
</feature>
<dbReference type="Proteomes" id="UP000226192">
    <property type="component" value="Unassembled WGS sequence"/>
</dbReference>
<feature type="signal peptide" evidence="1">
    <location>
        <begin position="1"/>
        <end position="18"/>
    </location>
</feature>
<evidence type="ECO:0000256" key="1">
    <source>
        <dbReference type="SAM" id="SignalP"/>
    </source>
</evidence>
<dbReference type="SUPFAM" id="SSF56281">
    <property type="entry name" value="Metallo-hydrolase/oxidoreductase"/>
    <property type="match status" value="1"/>
</dbReference>
<accession>A0A2C5YBR7</accession>
<comment type="caution">
    <text evidence="3">The sequence shown here is derived from an EMBL/GenBank/DDBJ whole genome shotgun (WGS) entry which is preliminary data.</text>
</comment>
<dbReference type="Pfam" id="PF00753">
    <property type="entry name" value="Lactamase_B"/>
    <property type="match status" value="1"/>
</dbReference>
<evidence type="ECO:0000313" key="3">
    <source>
        <dbReference type="EMBL" id="PHH66945.1"/>
    </source>
</evidence>
<reference evidence="3 4" key="1">
    <citation type="submission" date="2017-06" db="EMBL/GenBank/DDBJ databases">
        <title>Ant-infecting Ophiocordyceps genomes reveal a high diversity of potential behavioral manipulation genes and a possible major role for enterotoxins.</title>
        <authorList>
            <person name="De Bekker C."/>
            <person name="Evans H.C."/>
            <person name="Brachmann A."/>
            <person name="Hughes D.P."/>
        </authorList>
    </citation>
    <scope>NUCLEOTIDE SEQUENCE [LARGE SCALE GENOMIC DNA]</scope>
    <source>
        <strain evidence="3 4">Map64</strain>
    </source>
</reference>
<dbReference type="AlphaFoldDB" id="A0A2C5YBR7"/>
<keyword evidence="4" id="KW-1185">Reference proteome</keyword>
<proteinExistence type="predicted"/>
<organism evidence="3 4">
    <name type="scientific">Ophiocordyceps australis</name>
    <dbReference type="NCBI Taxonomy" id="1399860"/>
    <lineage>
        <taxon>Eukaryota</taxon>
        <taxon>Fungi</taxon>
        <taxon>Dikarya</taxon>
        <taxon>Ascomycota</taxon>
        <taxon>Pezizomycotina</taxon>
        <taxon>Sordariomycetes</taxon>
        <taxon>Hypocreomycetidae</taxon>
        <taxon>Hypocreales</taxon>
        <taxon>Ophiocordycipitaceae</taxon>
        <taxon>Ophiocordyceps</taxon>
    </lineage>
</organism>
<dbReference type="SMART" id="SM00849">
    <property type="entry name" value="Lactamase_B"/>
    <property type="match status" value="1"/>
</dbReference>
<gene>
    <name evidence="3" type="ORF">CDD81_5297</name>
</gene>
<dbReference type="STRING" id="1399860.A0A2C5YBR7"/>
<dbReference type="EMBL" id="NJET01000004">
    <property type="protein sequence ID" value="PHH66945.1"/>
    <property type="molecule type" value="Genomic_DNA"/>
</dbReference>
<name>A0A2C5YBR7_9HYPO</name>
<keyword evidence="1" id="KW-0732">Signal</keyword>
<evidence type="ECO:0000259" key="2">
    <source>
        <dbReference type="SMART" id="SM00849"/>
    </source>
</evidence>
<sequence>MRTDTLTAIAALAALGTACLHNLETRWPGPSLALSAKFVSKFKRQEQGQDQGKIPVFFGALQNTSTPMYACFAGGSENKVPQSFEAKQVVDLQDESVDPNLVLGVTVYFPQVSQNEVIMYDTSTSPKLASACLGFVEQMGMQVRDVVLSHKHQDHTAGVDARQLDAIPVVAQENTKTDLAQGNGRLPDKTFRQEASIGSGNNALDLLHFNAHTDDGTAACMGNLCLMGDECEDNIPFIAEPERVLNQAQNLQQTIQTLESKSVDKVCPAHGNGDTIFEGCFGLDLCKSNLKYLQLISSDTRNTCAQTLQQLAPKIGRRERDITQAYASIHEENCRALTNIDQE</sequence>
<feature type="chain" id="PRO_5012496743" description="Metallo-beta-lactamase domain-containing protein" evidence="1">
    <location>
        <begin position="19"/>
        <end position="343"/>
    </location>
</feature>
<dbReference type="Gene3D" id="3.60.15.10">
    <property type="entry name" value="Ribonuclease Z/Hydroxyacylglutathione hydrolase-like"/>
    <property type="match status" value="1"/>
</dbReference>
<dbReference type="PROSITE" id="PS51257">
    <property type="entry name" value="PROKAR_LIPOPROTEIN"/>
    <property type="match status" value="1"/>
</dbReference>
<evidence type="ECO:0000313" key="4">
    <source>
        <dbReference type="Proteomes" id="UP000226192"/>
    </source>
</evidence>